<evidence type="ECO:0008006" key="2">
    <source>
        <dbReference type="Google" id="ProtNLM"/>
    </source>
</evidence>
<evidence type="ECO:0000313" key="1">
    <source>
        <dbReference type="EMBL" id="HGY54802.1"/>
    </source>
</evidence>
<name>A0A7V4UCI8_CALAY</name>
<comment type="caution">
    <text evidence="1">The sequence shown here is derived from an EMBL/GenBank/DDBJ whole genome shotgun (WGS) entry which is preliminary data.</text>
</comment>
<reference evidence="1" key="1">
    <citation type="journal article" date="2020" name="mSystems">
        <title>Genome- and Community-Level Interaction Insights into Carbon Utilization and Element Cycling Functions of Hydrothermarchaeota in Hydrothermal Sediment.</title>
        <authorList>
            <person name="Zhou Z."/>
            <person name="Liu Y."/>
            <person name="Xu W."/>
            <person name="Pan J."/>
            <person name="Luo Z.H."/>
            <person name="Li M."/>
        </authorList>
    </citation>
    <scope>NUCLEOTIDE SEQUENCE [LARGE SCALE GENOMIC DNA]</scope>
    <source>
        <strain evidence="1">HyVt-577</strain>
    </source>
</reference>
<protein>
    <recommendedName>
        <fullName evidence="2">Uridine kinase</fullName>
    </recommendedName>
</protein>
<sequence>MKRKELLHHLATIILEKQKGCPLFVGVDGADASGKTTLAEELANEVKRSSRPVIRASIDGFHNPKSVRYTKGENSSEGYYFDPFNHKAIAEVLCDSLSSGKLPYKRQYLIIVLIRKLFCPLKRQQIIQF</sequence>
<dbReference type="InterPro" id="IPR027417">
    <property type="entry name" value="P-loop_NTPase"/>
</dbReference>
<dbReference type="Gene3D" id="3.40.50.300">
    <property type="entry name" value="P-loop containing nucleotide triphosphate hydrolases"/>
    <property type="match status" value="1"/>
</dbReference>
<proteinExistence type="predicted"/>
<dbReference type="EMBL" id="DRQG01000032">
    <property type="protein sequence ID" value="HGY54802.1"/>
    <property type="molecule type" value="Genomic_DNA"/>
</dbReference>
<dbReference type="SUPFAM" id="SSF52540">
    <property type="entry name" value="P-loop containing nucleoside triphosphate hydrolases"/>
    <property type="match status" value="1"/>
</dbReference>
<dbReference type="Proteomes" id="UP000885779">
    <property type="component" value="Unassembled WGS sequence"/>
</dbReference>
<accession>A0A7V4UCI8</accession>
<gene>
    <name evidence="1" type="ORF">ENK44_03785</name>
</gene>
<dbReference type="AlphaFoldDB" id="A0A7V4UCI8"/>
<organism evidence="1">
    <name type="scientific">Caldithrix abyssi</name>
    <dbReference type="NCBI Taxonomy" id="187145"/>
    <lineage>
        <taxon>Bacteria</taxon>
        <taxon>Pseudomonadati</taxon>
        <taxon>Calditrichota</taxon>
        <taxon>Calditrichia</taxon>
        <taxon>Calditrichales</taxon>
        <taxon>Calditrichaceae</taxon>
        <taxon>Caldithrix</taxon>
    </lineage>
</organism>